<evidence type="ECO:0000256" key="2">
    <source>
        <dbReference type="SAM" id="Phobius"/>
    </source>
</evidence>
<keyword evidence="2" id="KW-0812">Transmembrane</keyword>
<dbReference type="EMBL" id="PPTO01000003">
    <property type="protein sequence ID" value="RDB60290.1"/>
    <property type="molecule type" value="Genomic_DNA"/>
</dbReference>
<sequence length="224" mass="23481">MKIHNGVQLSDVEYEELLTLAEAADNGEDVMLAAFMRLCPTGQEGAFDESIVAAYAALADLGFIEGVQEGGEFFFGDITPAGRSLTNPSFAANRDDESALFDEAVSLGDPETFNEPATFDEPIDVAAEDAQSDYGRAIPSERDERVEPQPHFETEVSKAYDEAEGDNKAAEEAGEPAEASADETSGSALAALFENLATKQAVIAGAVAGFVAGAIAAAIVCFVL</sequence>
<name>A0A369LLT2_9ACTN</name>
<dbReference type="AlphaFoldDB" id="A0A369LLT2"/>
<reference evidence="3 4" key="1">
    <citation type="journal article" date="2018" name="Elife">
        <title>Discovery and characterization of a prevalent human gut bacterial enzyme sufficient for the inactivation of a family of plant toxins.</title>
        <authorList>
            <person name="Koppel N."/>
            <person name="Bisanz J.E."/>
            <person name="Pandelia M.E."/>
            <person name="Turnbaugh P.J."/>
            <person name="Balskus E.P."/>
        </authorList>
    </citation>
    <scope>NUCLEOTIDE SEQUENCE [LARGE SCALE GENOMIC DNA]</scope>
    <source>
        <strain evidence="3 4">OB21 GAM31</strain>
    </source>
</reference>
<gene>
    <name evidence="3" type="ORF">C1881_02850</name>
</gene>
<keyword evidence="2" id="KW-1133">Transmembrane helix</keyword>
<evidence type="ECO:0000313" key="3">
    <source>
        <dbReference type="EMBL" id="RDB60290.1"/>
    </source>
</evidence>
<keyword evidence="2" id="KW-0472">Membrane</keyword>
<protein>
    <submittedName>
        <fullName evidence="3">Uncharacterized protein</fullName>
    </submittedName>
</protein>
<dbReference type="Proteomes" id="UP000253975">
    <property type="component" value="Unassembled WGS sequence"/>
</dbReference>
<dbReference type="RefSeq" id="WP_114615026.1">
    <property type="nucleotide sequence ID" value="NZ_PPTO01000003.1"/>
</dbReference>
<organism evidence="3 4">
    <name type="scientific">Slackia isoflavoniconvertens</name>
    <dbReference type="NCBI Taxonomy" id="572010"/>
    <lineage>
        <taxon>Bacteria</taxon>
        <taxon>Bacillati</taxon>
        <taxon>Actinomycetota</taxon>
        <taxon>Coriobacteriia</taxon>
        <taxon>Eggerthellales</taxon>
        <taxon>Eggerthellaceae</taxon>
        <taxon>Slackia</taxon>
    </lineage>
</organism>
<feature type="compositionally biased region" description="Basic and acidic residues" evidence="1">
    <location>
        <begin position="140"/>
        <end position="171"/>
    </location>
</feature>
<comment type="caution">
    <text evidence="3">The sequence shown here is derived from an EMBL/GenBank/DDBJ whole genome shotgun (WGS) entry which is preliminary data.</text>
</comment>
<proteinExistence type="predicted"/>
<evidence type="ECO:0000256" key="1">
    <source>
        <dbReference type="SAM" id="MobiDB-lite"/>
    </source>
</evidence>
<feature type="transmembrane region" description="Helical" evidence="2">
    <location>
        <begin position="201"/>
        <end position="223"/>
    </location>
</feature>
<evidence type="ECO:0000313" key="4">
    <source>
        <dbReference type="Proteomes" id="UP000253975"/>
    </source>
</evidence>
<feature type="region of interest" description="Disordered" evidence="1">
    <location>
        <begin position="140"/>
        <end position="182"/>
    </location>
</feature>
<accession>A0A369LLT2</accession>